<dbReference type="SUPFAM" id="SSF56112">
    <property type="entry name" value="Protein kinase-like (PK-like)"/>
    <property type="match status" value="1"/>
</dbReference>
<dbReference type="GO" id="GO:0004674">
    <property type="term" value="F:protein serine/threonine kinase activity"/>
    <property type="evidence" value="ECO:0007669"/>
    <property type="project" value="TreeGrafter"/>
</dbReference>
<accession>A0A8H4L6L1</accession>
<dbReference type="SMART" id="SM00220">
    <property type="entry name" value="S_TKc"/>
    <property type="match status" value="1"/>
</dbReference>
<evidence type="ECO:0000313" key="4">
    <source>
        <dbReference type="Proteomes" id="UP000554235"/>
    </source>
</evidence>
<dbReference type="PANTHER" id="PTHR24359">
    <property type="entry name" value="SERINE/THREONINE-PROTEIN KINASE SBK1"/>
    <property type="match status" value="1"/>
</dbReference>
<reference evidence="3 4" key="1">
    <citation type="submission" date="2020-01" db="EMBL/GenBank/DDBJ databases">
        <title>Identification and distribution of gene clusters putatively required for synthesis of sphingolipid metabolism inhibitors in phylogenetically diverse species of the filamentous fungus Fusarium.</title>
        <authorList>
            <person name="Kim H.-S."/>
            <person name="Busman M."/>
            <person name="Brown D.W."/>
            <person name="Divon H."/>
            <person name="Uhlig S."/>
            <person name="Proctor R.H."/>
        </authorList>
    </citation>
    <scope>NUCLEOTIDE SEQUENCE [LARGE SCALE GENOMIC DNA]</scope>
    <source>
        <strain evidence="3 4">NRRL 20459</strain>
    </source>
</reference>
<feature type="compositionally biased region" description="Basic and acidic residues" evidence="1">
    <location>
        <begin position="548"/>
        <end position="561"/>
    </location>
</feature>
<organism evidence="3 4">
    <name type="scientific">Fusarium albosuccineum</name>
    <dbReference type="NCBI Taxonomy" id="1237068"/>
    <lineage>
        <taxon>Eukaryota</taxon>
        <taxon>Fungi</taxon>
        <taxon>Dikarya</taxon>
        <taxon>Ascomycota</taxon>
        <taxon>Pezizomycotina</taxon>
        <taxon>Sordariomycetes</taxon>
        <taxon>Hypocreomycetidae</taxon>
        <taxon>Hypocreales</taxon>
        <taxon>Nectriaceae</taxon>
        <taxon>Fusarium</taxon>
        <taxon>Fusarium decemcellulare species complex</taxon>
    </lineage>
</organism>
<dbReference type="PROSITE" id="PS50011">
    <property type="entry name" value="PROTEIN_KINASE_DOM"/>
    <property type="match status" value="1"/>
</dbReference>
<proteinExistence type="predicted"/>
<evidence type="ECO:0000259" key="2">
    <source>
        <dbReference type="PROSITE" id="PS50011"/>
    </source>
</evidence>
<keyword evidence="4" id="KW-1185">Reference proteome</keyword>
<dbReference type="AlphaFoldDB" id="A0A8H4L6L1"/>
<feature type="compositionally biased region" description="Polar residues" evidence="1">
    <location>
        <begin position="521"/>
        <end position="545"/>
    </location>
</feature>
<dbReference type="Proteomes" id="UP000554235">
    <property type="component" value="Unassembled WGS sequence"/>
</dbReference>
<dbReference type="InterPro" id="IPR011009">
    <property type="entry name" value="Kinase-like_dom_sf"/>
</dbReference>
<name>A0A8H4L6L1_9HYPO</name>
<evidence type="ECO:0000256" key="1">
    <source>
        <dbReference type="SAM" id="MobiDB-lite"/>
    </source>
</evidence>
<evidence type="ECO:0000313" key="3">
    <source>
        <dbReference type="EMBL" id="KAF4464020.1"/>
    </source>
</evidence>
<protein>
    <submittedName>
        <fullName evidence="3">Kinase domain-containing</fullName>
    </submittedName>
</protein>
<feature type="compositionally biased region" description="Polar residues" evidence="1">
    <location>
        <begin position="562"/>
        <end position="581"/>
    </location>
</feature>
<gene>
    <name evidence="3" type="ORF">FALBO_9152</name>
</gene>
<feature type="domain" description="Protein kinase" evidence="2">
    <location>
        <begin position="158"/>
        <end position="523"/>
    </location>
</feature>
<dbReference type="OrthoDB" id="1046782at2759"/>
<dbReference type="Pfam" id="PF00069">
    <property type="entry name" value="Pkinase"/>
    <property type="match status" value="1"/>
</dbReference>
<dbReference type="EMBL" id="JAADYS010001252">
    <property type="protein sequence ID" value="KAF4464020.1"/>
    <property type="molecule type" value="Genomic_DNA"/>
</dbReference>
<dbReference type="GO" id="GO:0005524">
    <property type="term" value="F:ATP binding"/>
    <property type="evidence" value="ECO:0007669"/>
    <property type="project" value="InterPro"/>
</dbReference>
<sequence>MSRRREDAVRRELRSRLRPKMSDPDYRTQFLPRNDLHDVLSAQVVEEIIENICHKKNFPRVDVRREIFGEDGGKCRLKILGVLIFVKAKHIINFFEQGVFDTNLPLKSDDNIFSGWQQVDVEGFCEKQYVVLAPVFDLNPPEHHIFDDRQVRMPFLNVLKSNPELRGAYGDVSKISIHHHHHNWNKHLDDEQFNHNEVSCFALKRFYPHSDNAFEDERRALLRFTYPNRGHEHIIKLLLSYQIKDVCYLVFPWAKHNLVQFWKNTRSDFTPLLQRWLIGQCRGIADGLLKVYQHGSWKGNESISATKIRGRHGDIKPKNILYFEGQGQKRGRLVIADLGLMRFHSEDTHQHTLAKDVSCTRTYRPPEVDDDDQPVVSQEYDVWTLGCVYLEFITWYLLGYDAIFEDSFCASDGQKRESFSTLRLKEDDKRRHLAQDKFFNWAEDSATFVLKNSVTESKDYSGPPEGISLTPTRLQQDHHNSDFNFLEATLFKVSNTEIIHDGNEPANEPQSNQYLLLPENSFRSGNGSPSVRASMSGSSEPSVSTRHPGRDPDPIEPRQPRQDTPATSNQTASSRTRSSYEINADNAVLRKREDNSTEGVATNPDCHVDGNIRKIAGLSDDVTPTSVSDHRAISRRRRMVKRVKKLRTGFNELMKALKGIFGKSLE</sequence>
<dbReference type="InterPro" id="IPR000719">
    <property type="entry name" value="Prot_kinase_dom"/>
</dbReference>
<dbReference type="PANTHER" id="PTHR24359:SF1">
    <property type="entry name" value="INHIBITOR OF NUCLEAR FACTOR KAPPA-B KINASE EPSILON SUBUNIT HOMOLOG 1-RELATED"/>
    <property type="match status" value="1"/>
</dbReference>
<dbReference type="Gene3D" id="1.10.510.10">
    <property type="entry name" value="Transferase(Phosphotransferase) domain 1"/>
    <property type="match status" value="1"/>
</dbReference>
<keyword evidence="3" id="KW-0418">Kinase</keyword>
<feature type="region of interest" description="Disordered" evidence="1">
    <location>
        <begin position="518"/>
        <end position="605"/>
    </location>
</feature>
<keyword evidence="3" id="KW-0808">Transferase</keyword>
<comment type="caution">
    <text evidence="3">The sequence shown here is derived from an EMBL/GenBank/DDBJ whole genome shotgun (WGS) entry which is preliminary data.</text>
</comment>